<evidence type="ECO:0000256" key="7">
    <source>
        <dbReference type="ARBA" id="ARBA00022989"/>
    </source>
</evidence>
<dbReference type="Pfam" id="PF02517">
    <property type="entry name" value="Rce1-like"/>
    <property type="match status" value="1"/>
</dbReference>
<dbReference type="GO" id="GO:0071586">
    <property type="term" value="P:CAAX-box protein processing"/>
    <property type="evidence" value="ECO:0007669"/>
    <property type="project" value="InterPro"/>
</dbReference>
<evidence type="ECO:0000256" key="10">
    <source>
        <dbReference type="ARBA" id="ARBA00049729"/>
    </source>
</evidence>
<feature type="transmembrane region" description="Helical" evidence="11">
    <location>
        <begin position="70"/>
        <end position="90"/>
    </location>
</feature>
<evidence type="ECO:0000256" key="4">
    <source>
        <dbReference type="ARBA" id="ARBA00022692"/>
    </source>
</evidence>
<evidence type="ECO:0000256" key="11">
    <source>
        <dbReference type="SAM" id="Phobius"/>
    </source>
</evidence>
<reference evidence="13" key="1">
    <citation type="submission" date="2022-07" db="EMBL/GenBank/DDBJ databases">
        <title>The genome of Lyophyllum shimeji provides insight into the initial evolution of ectomycorrhizal fungal genome.</title>
        <authorList>
            <person name="Kobayashi Y."/>
            <person name="Shibata T."/>
            <person name="Hirakawa H."/>
            <person name="Shigenobu S."/>
            <person name="Nishiyama T."/>
            <person name="Yamada A."/>
            <person name="Hasebe M."/>
            <person name="Kawaguchi M."/>
        </authorList>
    </citation>
    <scope>NUCLEOTIDE SEQUENCE</scope>
    <source>
        <strain evidence="13">AT787</strain>
    </source>
</reference>
<gene>
    <name evidence="13" type="primary">RCE1</name>
    <name evidence="13" type="ORF">LshimejAT787_2300130</name>
</gene>
<comment type="catalytic activity">
    <reaction evidence="9">
        <text>Hydrolyzes the peptide bond -P2-(S-farnesyl or geranylgeranyl)C-P1'-P2'-P3'-COOH where P1' and P2' are amino acids with aliphatic sidechains and P3' is any C-terminal residue.</text>
        <dbReference type="EC" id="3.4.26.1"/>
    </reaction>
</comment>
<comment type="similarity">
    <text evidence="2">Belongs to the peptidase U48 family.</text>
</comment>
<keyword evidence="7 11" id="KW-1133">Transmembrane helix</keyword>
<evidence type="ECO:0000256" key="1">
    <source>
        <dbReference type="ARBA" id="ARBA00004477"/>
    </source>
</evidence>
<evidence type="ECO:0000256" key="8">
    <source>
        <dbReference type="ARBA" id="ARBA00023136"/>
    </source>
</evidence>
<evidence type="ECO:0000256" key="6">
    <source>
        <dbReference type="ARBA" id="ARBA00022824"/>
    </source>
</evidence>
<evidence type="ECO:0000259" key="12">
    <source>
        <dbReference type="Pfam" id="PF02517"/>
    </source>
</evidence>
<accession>A0A9P3Q1L2</accession>
<evidence type="ECO:0000256" key="5">
    <source>
        <dbReference type="ARBA" id="ARBA00022801"/>
    </source>
</evidence>
<dbReference type="EMBL" id="BRPK01000023">
    <property type="protein sequence ID" value="GLB45453.1"/>
    <property type="molecule type" value="Genomic_DNA"/>
</dbReference>
<feature type="transmembrane region" description="Helical" evidence="11">
    <location>
        <begin position="124"/>
        <end position="144"/>
    </location>
</feature>
<organism evidence="13 14">
    <name type="scientific">Lyophyllum shimeji</name>
    <name type="common">Hon-shimeji</name>
    <name type="synonym">Tricholoma shimeji</name>
    <dbReference type="NCBI Taxonomy" id="47721"/>
    <lineage>
        <taxon>Eukaryota</taxon>
        <taxon>Fungi</taxon>
        <taxon>Dikarya</taxon>
        <taxon>Basidiomycota</taxon>
        <taxon>Agaricomycotina</taxon>
        <taxon>Agaricomycetes</taxon>
        <taxon>Agaricomycetidae</taxon>
        <taxon>Agaricales</taxon>
        <taxon>Tricholomatineae</taxon>
        <taxon>Lyophyllaceae</taxon>
        <taxon>Lyophyllum</taxon>
    </lineage>
</organism>
<feature type="domain" description="CAAX prenyl protease 2/Lysostaphin resistance protein A-like" evidence="12">
    <location>
        <begin position="166"/>
        <end position="275"/>
    </location>
</feature>
<dbReference type="PANTHER" id="PTHR13046">
    <property type="entry name" value="PROTEASE U48 CAAX PRENYL PROTEASE RCE1"/>
    <property type="match status" value="1"/>
</dbReference>
<proteinExistence type="inferred from homology"/>
<dbReference type="OrthoDB" id="271604at2759"/>
<dbReference type="EC" id="3.4.26.1" evidence="10"/>
<evidence type="ECO:0000313" key="14">
    <source>
        <dbReference type="Proteomes" id="UP001063166"/>
    </source>
</evidence>
<evidence type="ECO:0000313" key="13">
    <source>
        <dbReference type="EMBL" id="GLB45453.1"/>
    </source>
</evidence>
<comment type="caution">
    <text evidence="13">The sequence shown here is derived from an EMBL/GenBank/DDBJ whole genome shotgun (WGS) entry which is preliminary data.</text>
</comment>
<name>A0A9P3Q1L2_LYOSH</name>
<feature type="transmembrane region" description="Helical" evidence="11">
    <location>
        <begin position="292"/>
        <end position="309"/>
    </location>
</feature>
<keyword evidence="6" id="KW-0256">Endoplasmic reticulum</keyword>
<evidence type="ECO:0000256" key="9">
    <source>
        <dbReference type="ARBA" id="ARBA00047280"/>
    </source>
</evidence>
<dbReference type="InterPro" id="IPR003675">
    <property type="entry name" value="Rce1/LyrA-like_dom"/>
</dbReference>
<evidence type="ECO:0000256" key="3">
    <source>
        <dbReference type="ARBA" id="ARBA00022670"/>
    </source>
</evidence>
<dbReference type="GO" id="GO:0005789">
    <property type="term" value="C:endoplasmic reticulum membrane"/>
    <property type="evidence" value="ECO:0007669"/>
    <property type="project" value="UniProtKB-SubCell"/>
</dbReference>
<keyword evidence="14" id="KW-1185">Reference proteome</keyword>
<keyword evidence="4 11" id="KW-0812">Transmembrane</keyword>
<dbReference type="GO" id="GO:0004222">
    <property type="term" value="F:metalloendopeptidase activity"/>
    <property type="evidence" value="ECO:0007669"/>
    <property type="project" value="InterPro"/>
</dbReference>
<dbReference type="InterPro" id="IPR039731">
    <property type="entry name" value="Rce1"/>
</dbReference>
<dbReference type="AlphaFoldDB" id="A0A9P3Q1L2"/>
<evidence type="ECO:0000256" key="2">
    <source>
        <dbReference type="ARBA" id="ARBA00006897"/>
    </source>
</evidence>
<dbReference type="PANTHER" id="PTHR13046:SF0">
    <property type="entry name" value="CAAX PRENYL PROTEASE 2"/>
    <property type="match status" value="1"/>
</dbReference>
<keyword evidence="8 11" id="KW-0472">Membrane</keyword>
<dbReference type="Proteomes" id="UP001063166">
    <property type="component" value="Unassembled WGS sequence"/>
</dbReference>
<comment type="subcellular location">
    <subcellularLocation>
        <location evidence="1">Endoplasmic reticulum membrane</location>
        <topology evidence="1">Multi-pass membrane protein</topology>
    </subcellularLocation>
</comment>
<protein>
    <recommendedName>
        <fullName evidence="10">intramembrane prenyl-peptidase Rce1</fullName>
        <ecNumber evidence="10">3.4.26.1</ecNumber>
    </recommendedName>
</protein>
<feature type="transmembrane region" description="Helical" evidence="11">
    <location>
        <begin position="234"/>
        <end position="256"/>
    </location>
</feature>
<keyword evidence="3 13" id="KW-0645">Protease</keyword>
<feature type="transmembrane region" description="Helical" evidence="11">
    <location>
        <begin position="15"/>
        <end position="33"/>
    </location>
</feature>
<sequence length="330" mass="37628">MPLVFDAPPISTSTAHLLTFFFAFSYVGSLYISKNARLSFSKHAAKSANGSPREKLRDERWRDDPGVIRARLVAVTIATTLCCGLVFWILRSVVGDRQDGLELTVDTTITRLGFKLYRWDLDAVYPHLITPLLFLGPLYATYLGHRLPLQARWSFRVDVKSKFCSWIGIRNYVMAPITEEVVFRGCVLAVYHMSGASTRRMIFLGPLSFGLAHAHHAWDTYNRYGRTASAAKRAIIMSLFQLSYTTIFGFHCSYLFLRTGSIYPAISAHVFCNIMGVPEITWELRRFPHRKTAIILAYIVGVAGFAYTLEPWTRFGGLYWRSRPYNNMSY</sequence>
<keyword evidence="5" id="KW-0378">Hydrolase</keyword>